<dbReference type="InterPro" id="IPR036388">
    <property type="entry name" value="WH-like_DNA-bd_sf"/>
</dbReference>
<evidence type="ECO:0000313" key="3">
    <source>
        <dbReference type="Proteomes" id="UP000059574"/>
    </source>
</evidence>
<gene>
    <name evidence="2" type="ORF">AS189_06780</name>
</gene>
<dbReference type="RefSeq" id="WP_062286871.1">
    <property type="nucleotide sequence ID" value="NZ_CP013200.1"/>
</dbReference>
<reference evidence="3" key="1">
    <citation type="submission" date="2015-11" db="EMBL/GenBank/DDBJ databases">
        <authorList>
            <person name="Kumar R."/>
            <person name="Singh D."/>
            <person name="Swarnkar M.K."/>
            <person name="Singh A.K."/>
            <person name="Kumar S."/>
        </authorList>
    </citation>
    <scope>NUCLEOTIDE SEQUENCE [LARGE SCALE GENOMIC DNA]</scope>
    <source>
        <strain evidence="3">ERGS4:06</strain>
    </source>
</reference>
<dbReference type="Gene3D" id="3.60.15.10">
    <property type="entry name" value="Ribonuclease Z/Hydroxyacylglutathione hydrolase-like"/>
    <property type="match status" value="1"/>
</dbReference>
<dbReference type="PANTHER" id="PTHR23131">
    <property type="entry name" value="ENDORIBONUCLEASE LACTB2"/>
    <property type="match status" value="1"/>
</dbReference>
<dbReference type="PANTHER" id="PTHR23131:SF4">
    <property type="entry name" value="METALLO-BETA-LACTAMASE SUPERFAMILY POTEIN"/>
    <property type="match status" value="1"/>
</dbReference>
<dbReference type="Gene3D" id="1.10.10.10">
    <property type="entry name" value="Winged helix-like DNA-binding domain superfamily/Winged helix DNA-binding domain"/>
    <property type="match status" value="1"/>
</dbReference>
<dbReference type="EMBL" id="CP013200">
    <property type="protein sequence ID" value="ALO66251.1"/>
    <property type="molecule type" value="Genomic_DNA"/>
</dbReference>
<proteinExistence type="predicted"/>
<evidence type="ECO:0000259" key="1">
    <source>
        <dbReference type="SMART" id="SM00849"/>
    </source>
</evidence>
<dbReference type="AlphaFoldDB" id="A0A0S2LYH0"/>
<organism evidence="2 3">
    <name type="scientific">Arthrobacter alpinus</name>
    <dbReference type="NCBI Taxonomy" id="656366"/>
    <lineage>
        <taxon>Bacteria</taxon>
        <taxon>Bacillati</taxon>
        <taxon>Actinomycetota</taxon>
        <taxon>Actinomycetes</taxon>
        <taxon>Micrococcales</taxon>
        <taxon>Micrococcaceae</taxon>
        <taxon>Arthrobacter</taxon>
    </lineage>
</organism>
<dbReference type="SMART" id="SM00849">
    <property type="entry name" value="Lactamase_B"/>
    <property type="match status" value="1"/>
</dbReference>
<dbReference type="Pfam" id="PF00753">
    <property type="entry name" value="Lactamase_B"/>
    <property type="match status" value="1"/>
</dbReference>
<dbReference type="InterPro" id="IPR036866">
    <property type="entry name" value="RibonucZ/Hydroxyglut_hydro"/>
</dbReference>
<name>A0A0S2LYH0_9MICC</name>
<protein>
    <recommendedName>
        <fullName evidence="1">Metallo-beta-lactamase domain-containing protein</fullName>
    </recommendedName>
</protein>
<reference evidence="2 3" key="2">
    <citation type="journal article" date="2016" name="J. Biotechnol.">
        <title>Complete genome sequence of Arthrobacter alpinus ERGS4:06, a yellow pigmented bacterium tolerant to cold and radiations isolated from Sikkim Himalaya.</title>
        <authorList>
            <person name="Kumar R."/>
            <person name="Singh D."/>
            <person name="Swarnkar M.K."/>
            <person name="Singh A.K."/>
            <person name="Kumar S."/>
        </authorList>
    </citation>
    <scope>NUCLEOTIDE SEQUENCE [LARGE SCALE GENOMIC DNA]</scope>
    <source>
        <strain evidence="2 3">ERGS4:06</strain>
    </source>
</reference>
<accession>A0A0S2LYH0</accession>
<dbReference type="InterPro" id="IPR050662">
    <property type="entry name" value="Sec-metab_biosynth-thioest"/>
</dbReference>
<dbReference type="Proteomes" id="UP000059574">
    <property type="component" value="Chromosome"/>
</dbReference>
<evidence type="ECO:0000313" key="2">
    <source>
        <dbReference type="EMBL" id="ALO66251.1"/>
    </source>
</evidence>
<feature type="domain" description="Metallo-beta-lactamase" evidence="1">
    <location>
        <begin position="42"/>
        <end position="254"/>
    </location>
</feature>
<dbReference type="InterPro" id="IPR001279">
    <property type="entry name" value="Metallo-B-lactamas"/>
</dbReference>
<dbReference type="OrthoDB" id="2971563at2"/>
<dbReference type="SUPFAM" id="SSF56281">
    <property type="entry name" value="Metallo-hydrolase/oxidoreductase"/>
    <property type="match status" value="1"/>
</dbReference>
<sequence>MITVSAPAQFQAWQANVMPPVEEVRPGVWSIPVPFIGNPMRYTLSYLLVGDGEAALVDPGWDSDEGWECLTAGLAVAGVAPERITVIVVTHFHPDHLGMAARLRAASGAPVVLGEHEPLPAQWRGDPAGFVVEDRAQFTAWGVPVEYLDEVSFQTHTWEQMTTIAQPQFRLADGELLPVAGLMVRVLSTPGHTPGHICLVDEANQLILTGDHVLPRITPHVSLEATNQLNPLDDYLRSLERMGVGAQMEVLPAHEYRFLGLTDRVAQLTEHTLERSREVITVLETGVAASVWNVAQELTWSRGFASLRGFTLRLALAETASHLVYLEQQGRAVNIEVSRGAPARP</sequence>